<proteinExistence type="predicted"/>
<reference evidence="2 3" key="1">
    <citation type="submission" date="2019-03" db="EMBL/GenBank/DDBJ databases">
        <title>First draft genome of Liparis tanakae, snailfish: a comprehensive survey of snailfish specific genes.</title>
        <authorList>
            <person name="Kim W."/>
            <person name="Song I."/>
            <person name="Jeong J.-H."/>
            <person name="Kim D."/>
            <person name="Kim S."/>
            <person name="Ryu S."/>
            <person name="Song J.Y."/>
            <person name="Lee S.K."/>
        </authorList>
    </citation>
    <scope>NUCLEOTIDE SEQUENCE [LARGE SCALE GENOMIC DNA]</scope>
    <source>
        <tissue evidence="2">Muscle</tissue>
    </source>
</reference>
<dbReference type="AlphaFoldDB" id="A0A4Z2J9V5"/>
<dbReference type="Proteomes" id="UP000314294">
    <property type="component" value="Unassembled WGS sequence"/>
</dbReference>
<gene>
    <name evidence="2" type="ORF">EYF80_002761</name>
</gene>
<accession>A0A4Z2J9V5</accession>
<sequence>MWIQVNKDKGTSGTEITAKNKTNKAAAEARRLLPRRGMQRHRSDIGGLAQQQQLSGYKEGRTQTPGQGGGGHFEVAIRLRALHPELLRHCPLHLRRSI</sequence>
<feature type="compositionally biased region" description="Basic and acidic residues" evidence="1">
    <location>
        <begin position="1"/>
        <end position="10"/>
    </location>
</feature>
<feature type="compositionally biased region" description="Low complexity" evidence="1">
    <location>
        <begin position="14"/>
        <end position="26"/>
    </location>
</feature>
<evidence type="ECO:0000313" key="2">
    <source>
        <dbReference type="EMBL" id="TNN87006.1"/>
    </source>
</evidence>
<protein>
    <submittedName>
        <fullName evidence="2">Uncharacterized protein</fullName>
    </submittedName>
</protein>
<feature type="region of interest" description="Disordered" evidence="1">
    <location>
        <begin position="1"/>
        <end position="71"/>
    </location>
</feature>
<evidence type="ECO:0000313" key="3">
    <source>
        <dbReference type="Proteomes" id="UP000314294"/>
    </source>
</evidence>
<evidence type="ECO:0000256" key="1">
    <source>
        <dbReference type="SAM" id="MobiDB-lite"/>
    </source>
</evidence>
<keyword evidence="3" id="KW-1185">Reference proteome</keyword>
<comment type="caution">
    <text evidence="2">The sequence shown here is derived from an EMBL/GenBank/DDBJ whole genome shotgun (WGS) entry which is preliminary data.</text>
</comment>
<name>A0A4Z2J9V5_9TELE</name>
<organism evidence="2 3">
    <name type="scientific">Liparis tanakae</name>
    <name type="common">Tanaka's snailfish</name>
    <dbReference type="NCBI Taxonomy" id="230148"/>
    <lineage>
        <taxon>Eukaryota</taxon>
        <taxon>Metazoa</taxon>
        <taxon>Chordata</taxon>
        <taxon>Craniata</taxon>
        <taxon>Vertebrata</taxon>
        <taxon>Euteleostomi</taxon>
        <taxon>Actinopterygii</taxon>
        <taxon>Neopterygii</taxon>
        <taxon>Teleostei</taxon>
        <taxon>Neoteleostei</taxon>
        <taxon>Acanthomorphata</taxon>
        <taxon>Eupercaria</taxon>
        <taxon>Perciformes</taxon>
        <taxon>Cottioidei</taxon>
        <taxon>Cottales</taxon>
        <taxon>Liparidae</taxon>
        <taxon>Liparis</taxon>
    </lineage>
</organism>
<dbReference type="EMBL" id="SRLO01000012">
    <property type="protein sequence ID" value="TNN87006.1"/>
    <property type="molecule type" value="Genomic_DNA"/>
</dbReference>